<evidence type="ECO:0000313" key="1">
    <source>
        <dbReference type="WBParaSite" id="ECPE_0001850701-mRNA-1"/>
    </source>
</evidence>
<organism evidence="1">
    <name type="scientific">Echinostoma caproni</name>
    <dbReference type="NCBI Taxonomy" id="27848"/>
    <lineage>
        <taxon>Eukaryota</taxon>
        <taxon>Metazoa</taxon>
        <taxon>Spiralia</taxon>
        <taxon>Lophotrochozoa</taxon>
        <taxon>Platyhelminthes</taxon>
        <taxon>Trematoda</taxon>
        <taxon>Digenea</taxon>
        <taxon>Plagiorchiida</taxon>
        <taxon>Echinostomata</taxon>
        <taxon>Echinostomatoidea</taxon>
        <taxon>Echinostomatidae</taxon>
        <taxon>Echinostoma</taxon>
    </lineage>
</organism>
<protein>
    <submittedName>
        <fullName evidence="1">Myosin motor domain-containing protein</fullName>
    </submittedName>
</protein>
<sequence>LERLFGDEARAVNDPFVRRGILQSIGFKEFADYLALPAASERASPVGQQLLSSAIDRVKIATRQYARRQVRVHCPPFFQAISQTLGYCNFDDYIGAR</sequence>
<accession>A0A183BGX2</accession>
<name>A0A183BGX2_9TREM</name>
<reference evidence="1" key="1">
    <citation type="submission" date="2016-06" db="UniProtKB">
        <authorList>
            <consortium name="WormBaseParasite"/>
        </authorList>
    </citation>
    <scope>IDENTIFICATION</scope>
</reference>
<proteinExistence type="predicted"/>
<dbReference type="Pfam" id="PF01715">
    <property type="entry name" value="IPPT"/>
    <property type="match status" value="1"/>
</dbReference>
<dbReference type="Gene3D" id="1.10.287.890">
    <property type="entry name" value="Crystal structure of tRNA isopentenylpyrophosphate transferase (bh2366) domain"/>
    <property type="match status" value="1"/>
</dbReference>
<dbReference type="AlphaFoldDB" id="A0A183BGX2"/>
<dbReference type="WBParaSite" id="ECPE_0001850701-mRNA-1">
    <property type="protein sequence ID" value="ECPE_0001850701-mRNA-1"/>
    <property type="gene ID" value="ECPE_0001850701"/>
</dbReference>